<dbReference type="Gene3D" id="3.20.20.70">
    <property type="entry name" value="Aldolase class I"/>
    <property type="match status" value="1"/>
</dbReference>
<evidence type="ECO:0000256" key="1">
    <source>
        <dbReference type="ARBA" id="ARBA00007592"/>
    </source>
</evidence>
<evidence type="ECO:0000256" key="2">
    <source>
        <dbReference type="ARBA" id="ARBA00023239"/>
    </source>
</evidence>
<dbReference type="PANTHER" id="PTHR12128:SF66">
    <property type="entry name" value="4-HYDROXY-2-OXOGLUTARATE ALDOLASE, MITOCHONDRIAL"/>
    <property type="match status" value="1"/>
</dbReference>
<dbReference type="Pfam" id="PF00701">
    <property type="entry name" value="DHDPS"/>
    <property type="match status" value="1"/>
</dbReference>
<evidence type="ECO:0000313" key="4">
    <source>
        <dbReference type="EMBL" id="NMI01746.1"/>
    </source>
</evidence>
<organism evidence="4 5">
    <name type="scientific">Pseudonocardia acidicola</name>
    <dbReference type="NCBI Taxonomy" id="2724939"/>
    <lineage>
        <taxon>Bacteria</taxon>
        <taxon>Bacillati</taxon>
        <taxon>Actinomycetota</taxon>
        <taxon>Actinomycetes</taxon>
        <taxon>Pseudonocardiales</taxon>
        <taxon>Pseudonocardiaceae</taxon>
        <taxon>Pseudonocardia</taxon>
    </lineage>
</organism>
<dbReference type="RefSeq" id="WP_169385261.1">
    <property type="nucleotide sequence ID" value="NZ_JAAXLA010000098.1"/>
</dbReference>
<gene>
    <name evidence="4" type="ORF">HF526_31295</name>
</gene>
<keyword evidence="2 3" id="KW-0456">Lyase</keyword>
<dbReference type="Proteomes" id="UP000820669">
    <property type="component" value="Unassembled WGS sequence"/>
</dbReference>
<reference evidence="4 5" key="1">
    <citation type="submission" date="2020-04" db="EMBL/GenBank/DDBJ databases">
        <authorList>
            <person name="Klaysubun C."/>
            <person name="Duangmal K."/>
            <person name="Lipun K."/>
        </authorList>
    </citation>
    <scope>NUCLEOTIDE SEQUENCE [LARGE SCALE GENOMIC DNA]</scope>
    <source>
        <strain evidence="4 5">K10HN5</strain>
    </source>
</reference>
<comment type="caution">
    <text evidence="4">The sequence shown here is derived from an EMBL/GenBank/DDBJ whole genome shotgun (WGS) entry which is preliminary data.</text>
</comment>
<evidence type="ECO:0000256" key="3">
    <source>
        <dbReference type="PIRNR" id="PIRNR001365"/>
    </source>
</evidence>
<dbReference type="EMBL" id="JAAXLA010000098">
    <property type="protein sequence ID" value="NMI01746.1"/>
    <property type="molecule type" value="Genomic_DNA"/>
</dbReference>
<keyword evidence="5" id="KW-1185">Reference proteome</keyword>
<dbReference type="PANTHER" id="PTHR12128">
    <property type="entry name" value="DIHYDRODIPICOLINATE SYNTHASE"/>
    <property type="match status" value="1"/>
</dbReference>
<dbReference type="PIRSF" id="PIRSF001365">
    <property type="entry name" value="DHDPS"/>
    <property type="match status" value="1"/>
</dbReference>
<dbReference type="InterPro" id="IPR013785">
    <property type="entry name" value="Aldolase_TIM"/>
</dbReference>
<dbReference type="InterPro" id="IPR002220">
    <property type="entry name" value="DapA-like"/>
</dbReference>
<comment type="similarity">
    <text evidence="1 3">Belongs to the DapA family.</text>
</comment>
<accession>A0ABX1SL29</accession>
<dbReference type="SMART" id="SM01130">
    <property type="entry name" value="DHDPS"/>
    <property type="match status" value="1"/>
</dbReference>
<evidence type="ECO:0000313" key="5">
    <source>
        <dbReference type="Proteomes" id="UP000820669"/>
    </source>
</evidence>
<dbReference type="CDD" id="cd00408">
    <property type="entry name" value="DHDPS-like"/>
    <property type="match status" value="1"/>
</dbReference>
<dbReference type="SUPFAM" id="SSF51569">
    <property type="entry name" value="Aldolase"/>
    <property type="match status" value="1"/>
</dbReference>
<protein>
    <submittedName>
        <fullName evidence="4">Dihydrodipicolinate synthase family protein</fullName>
    </submittedName>
</protein>
<name>A0ABX1SL29_9PSEU</name>
<proteinExistence type="inferred from homology"/>
<sequence length="308" mass="33190">MVQLRGVIPAHLLPFTADLEIDEPNLRRHLRALLDVEGVAGITTNAHASEVATLTADEQRRQLDIVLDEVAGRVPVICGVYQDGSAKAARIAADAERAGADALLVFPSVVFEGGSQARPEMAFGHYAEIAAATSLPMIAFVYPATSGLRLGTDAIVRICSEIDNVVAIKEWSNDIVAYERNLRALRALDKPVSVLSSFSRSLLASLVAGADGILSGHGSVVVDLHVELFRAVEKQDLAQARRVWDRIQPFAEACYADPFLDGHNRMKVALELLGRIDAAHVRPPLQAVTDAERDRLRAAVEQAGLPNA</sequence>